<protein>
    <recommendedName>
        <fullName evidence="4">GAK system CofD-like protein</fullName>
    </recommendedName>
</protein>
<dbReference type="RefSeq" id="WP_158522984.1">
    <property type="nucleotide sequence ID" value="NZ_AQQV01000001.1"/>
</dbReference>
<dbReference type="CDD" id="cd07187">
    <property type="entry name" value="YvcK_like"/>
    <property type="match status" value="1"/>
</dbReference>
<name>A0A1Y1SFS0_9GAMM</name>
<dbReference type="AlphaFoldDB" id="A0A1Y1SFS0"/>
<dbReference type="PANTHER" id="PTHR30135">
    <property type="entry name" value="UNCHARACTERIZED PROTEIN YVCK-RELATED"/>
    <property type="match status" value="1"/>
</dbReference>
<gene>
    <name evidence="2" type="ORF">ATO7_01480</name>
</gene>
<accession>A0A1Y1SFS0</accession>
<evidence type="ECO:0000256" key="1">
    <source>
        <dbReference type="ARBA" id="ARBA00022490"/>
    </source>
</evidence>
<dbReference type="Pfam" id="PF01933">
    <property type="entry name" value="CofD"/>
    <property type="match status" value="1"/>
</dbReference>
<comment type="caution">
    <text evidence="2">The sequence shown here is derived from an EMBL/GenBank/DDBJ whole genome shotgun (WGS) entry which is preliminary data.</text>
</comment>
<proteinExistence type="predicted"/>
<dbReference type="EMBL" id="AQQV01000001">
    <property type="protein sequence ID" value="ORE88505.1"/>
    <property type="molecule type" value="Genomic_DNA"/>
</dbReference>
<organism evidence="2 3">
    <name type="scientific">Oceanococcus atlanticus</name>
    <dbReference type="NCBI Taxonomy" id="1317117"/>
    <lineage>
        <taxon>Bacteria</taxon>
        <taxon>Pseudomonadati</taxon>
        <taxon>Pseudomonadota</taxon>
        <taxon>Gammaproteobacteria</taxon>
        <taxon>Chromatiales</taxon>
        <taxon>Oceanococcaceae</taxon>
        <taxon>Oceanococcus</taxon>
    </lineage>
</organism>
<dbReference type="InterPro" id="IPR038136">
    <property type="entry name" value="CofD-like_dom_sf"/>
</dbReference>
<keyword evidence="1" id="KW-0963">Cytoplasm</keyword>
<evidence type="ECO:0000313" key="2">
    <source>
        <dbReference type="EMBL" id="ORE88505.1"/>
    </source>
</evidence>
<dbReference type="InterPro" id="IPR010119">
    <property type="entry name" value="Gluconeogen_factor"/>
</dbReference>
<dbReference type="SUPFAM" id="SSF142338">
    <property type="entry name" value="CofD-like"/>
    <property type="match status" value="1"/>
</dbReference>
<dbReference type="STRING" id="1317117.ATO7_01480"/>
<dbReference type="PANTHER" id="PTHR30135:SF3">
    <property type="entry name" value="GLUCONEOGENESIS FACTOR-RELATED"/>
    <property type="match status" value="1"/>
</dbReference>
<reference evidence="2 3" key="1">
    <citation type="submission" date="2013-04" db="EMBL/GenBank/DDBJ databases">
        <title>Oceanococcus atlanticus 22II-S10r2 Genome Sequencing.</title>
        <authorList>
            <person name="Lai Q."/>
            <person name="Li G."/>
            <person name="Shao Z."/>
        </authorList>
    </citation>
    <scope>NUCLEOTIDE SEQUENCE [LARGE SCALE GENOMIC DNA]</scope>
    <source>
        <strain evidence="2 3">22II-S10r2</strain>
    </source>
</reference>
<evidence type="ECO:0000313" key="3">
    <source>
        <dbReference type="Proteomes" id="UP000192342"/>
    </source>
</evidence>
<dbReference type="GO" id="GO:0043743">
    <property type="term" value="F:LPPG:FO 2-phospho-L-lactate transferase activity"/>
    <property type="evidence" value="ECO:0007669"/>
    <property type="project" value="InterPro"/>
</dbReference>
<dbReference type="OrthoDB" id="9783842at2"/>
<keyword evidence="3" id="KW-1185">Reference proteome</keyword>
<dbReference type="Gene3D" id="3.40.50.10680">
    <property type="entry name" value="CofD-like domains"/>
    <property type="match status" value="1"/>
</dbReference>
<dbReference type="InterPro" id="IPR002882">
    <property type="entry name" value="CofD"/>
</dbReference>
<evidence type="ECO:0008006" key="4">
    <source>
        <dbReference type="Google" id="ProtNLM"/>
    </source>
</evidence>
<dbReference type="Proteomes" id="UP000192342">
    <property type="component" value="Unassembled WGS sequence"/>
</dbReference>
<sequence length="372" mass="39474">MSKTSDNLEDARIVLFSGGTAMNPTARRLKQYTTGTLHLLPPFDSGGSSAELRKHWPIAAVGDLRSRLLALADETRPCAAARAALLARRLPEVLAEDIAADAVLSAWLDEASTLGDDDNWSWLCAQLASLIATLPGSFERAGASFGNLMLAAAMVRGGETLPGASDRLAQALQARGQAHAVVDTNLHLGARLADGRILIGQHQLTGKEHAPVSSRIVDTWLNQGLDHKQAGHCTISESLASAIRGAALIVYGPGSFHSSLMAQLLPQGVCTAIAQSRARKVYVPNLGHDPELFDCPPAQALESLLTRLRHNQPDAADVLDTLLIDPSQRPHFAAAEGCVSTPLATPNGRAHDPDALARALLNLLPSERTSRL</sequence>